<sequence>FNCDFEGGNLGTTRMIGESEYELHVRADTENPRYRLWFHFCVRNNKPKQKVVFHVVNFSKSKSLYRDGMSPTVRSQSDPAWKRIHPKHVFYYKCVLKKNQPVMTFVHVFDRPDEAYYFCYSYPFSYSHQQRLLSDLERRRLPFVTRELLCRSVQNRRCDVLMIGDQTRYKHRGVTNKRKVILLTCRVHPGETPSSHTLRGFIDWLTSDDPHAVALRLHVTFVIVPMLNPDGCFHGNYRTDSLGTDLNRAWENPTEFEPTLLAVRSLAKTYAEDSTVELDFYIDCHAHTTSKASFLFVNPPEESDSAEAWERVAALPRLVDLNCEGSALGFSLAACKFCSDPSKSGSARHALRDLLLKRGASKAMCYTLEMSFYSPPNAQKTWTATTSNEASYEAFGRAMGDSFADYYGLRS</sequence>
<dbReference type="CDD" id="cd06908">
    <property type="entry name" value="M14_AGBL4_like"/>
    <property type="match status" value="1"/>
</dbReference>
<evidence type="ECO:0000256" key="1">
    <source>
        <dbReference type="ARBA" id="ARBA00001947"/>
    </source>
</evidence>
<accession>C1N3H5</accession>
<dbReference type="EMBL" id="GG663746">
    <property type="protein sequence ID" value="EEH53197.1"/>
    <property type="molecule type" value="Genomic_DNA"/>
</dbReference>
<evidence type="ECO:0000256" key="3">
    <source>
        <dbReference type="PROSITE-ProRule" id="PRU01379"/>
    </source>
</evidence>
<evidence type="ECO:0000256" key="2">
    <source>
        <dbReference type="ARBA" id="ARBA00005988"/>
    </source>
</evidence>
<reference evidence="5 6" key="1">
    <citation type="journal article" date="2009" name="Science">
        <title>Green evolution and dynamic adaptations revealed by genomes of the marine picoeukaryotes Micromonas.</title>
        <authorList>
            <person name="Worden A.Z."/>
            <person name="Lee J.H."/>
            <person name="Mock T."/>
            <person name="Rouze P."/>
            <person name="Simmons M.P."/>
            <person name="Aerts A.L."/>
            <person name="Allen A.E."/>
            <person name="Cuvelier M.L."/>
            <person name="Derelle E."/>
            <person name="Everett M.V."/>
            <person name="Foulon E."/>
            <person name="Grimwood J."/>
            <person name="Gundlach H."/>
            <person name="Henrissat B."/>
            <person name="Napoli C."/>
            <person name="McDonald S.M."/>
            <person name="Parker M.S."/>
            <person name="Rombauts S."/>
            <person name="Salamov A."/>
            <person name="Von Dassow P."/>
            <person name="Badger J.H."/>
            <person name="Coutinho P.M."/>
            <person name="Demir E."/>
            <person name="Dubchak I."/>
            <person name="Gentemann C."/>
            <person name="Eikrem W."/>
            <person name="Gready J.E."/>
            <person name="John U."/>
            <person name="Lanier W."/>
            <person name="Lindquist E.A."/>
            <person name="Lucas S."/>
            <person name="Mayer K.F."/>
            <person name="Moreau H."/>
            <person name="Not F."/>
            <person name="Otillar R."/>
            <person name="Panaud O."/>
            <person name="Pangilinan J."/>
            <person name="Paulsen I."/>
            <person name="Piegu B."/>
            <person name="Poliakov A."/>
            <person name="Robbens S."/>
            <person name="Schmutz J."/>
            <person name="Toulza E."/>
            <person name="Wyss T."/>
            <person name="Zelensky A."/>
            <person name="Zhou K."/>
            <person name="Armbrust E.V."/>
            <person name="Bhattacharya D."/>
            <person name="Goodenough U.W."/>
            <person name="Van de Peer Y."/>
            <person name="Grigoriev I.V."/>
        </authorList>
    </citation>
    <scope>NUCLEOTIDE SEQUENCE [LARGE SCALE GENOMIC DNA]</scope>
    <source>
        <strain evidence="5 6">CCMP1545</strain>
    </source>
</reference>
<dbReference type="PANTHER" id="PTHR12756:SF9">
    <property type="entry name" value="CYTOSOLIC CARBOXYPEPTIDASE 6"/>
    <property type="match status" value="1"/>
</dbReference>
<gene>
    <name evidence="5" type="ORF">MICPUCDRAFT_21490</name>
</gene>
<dbReference type="GeneID" id="9687818"/>
<evidence type="ECO:0000259" key="4">
    <source>
        <dbReference type="PROSITE" id="PS52035"/>
    </source>
</evidence>
<dbReference type="Gene3D" id="3.40.630.10">
    <property type="entry name" value="Zn peptidases"/>
    <property type="match status" value="1"/>
</dbReference>
<comment type="caution">
    <text evidence="3">Lacks conserved residue(s) required for the propagation of feature annotation.</text>
</comment>
<proteinExistence type="inferred from homology"/>
<dbReference type="OrthoDB" id="10253041at2759"/>
<dbReference type="PANTHER" id="PTHR12756">
    <property type="entry name" value="CYTOSOLIC CARBOXYPEPTIDASE"/>
    <property type="match status" value="1"/>
</dbReference>
<evidence type="ECO:0000313" key="5">
    <source>
        <dbReference type="EMBL" id="EEH53197.1"/>
    </source>
</evidence>
<feature type="domain" description="Peptidase M14" evidence="4">
    <location>
        <begin position="122"/>
        <end position="411"/>
    </location>
</feature>
<dbReference type="InterPro" id="IPR000834">
    <property type="entry name" value="Peptidase_M14"/>
</dbReference>
<dbReference type="RefSeq" id="XP_003062378.1">
    <property type="nucleotide sequence ID" value="XM_003062332.1"/>
</dbReference>
<dbReference type="Pfam" id="PF00246">
    <property type="entry name" value="Peptidase_M14"/>
    <property type="match status" value="1"/>
</dbReference>
<dbReference type="Proteomes" id="UP000001876">
    <property type="component" value="Unassembled WGS sequence"/>
</dbReference>
<dbReference type="eggNOG" id="KOG3641">
    <property type="taxonomic scope" value="Eukaryota"/>
</dbReference>
<name>C1N3H5_MICPC</name>
<organism evidence="6">
    <name type="scientific">Micromonas pusilla (strain CCMP1545)</name>
    <name type="common">Picoplanktonic green alga</name>
    <dbReference type="NCBI Taxonomy" id="564608"/>
    <lineage>
        <taxon>Eukaryota</taxon>
        <taxon>Viridiplantae</taxon>
        <taxon>Chlorophyta</taxon>
        <taxon>Mamiellophyceae</taxon>
        <taxon>Mamiellales</taxon>
        <taxon>Mamiellaceae</taxon>
        <taxon>Micromonas</taxon>
    </lineage>
</organism>
<dbReference type="GO" id="GO:0006508">
    <property type="term" value="P:proteolysis"/>
    <property type="evidence" value="ECO:0007669"/>
    <property type="project" value="InterPro"/>
</dbReference>
<comment type="cofactor">
    <cofactor evidence="1">
        <name>Zn(2+)</name>
        <dbReference type="ChEBI" id="CHEBI:29105"/>
    </cofactor>
</comment>
<protein>
    <submittedName>
        <fullName evidence="5">Predicted protein</fullName>
    </submittedName>
</protein>
<dbReference type="AlphaFoldDB" id="C1N3H5"/>
<dbReference type="GO" id="GO:0004181">
    <property type="term" value="F:metallocarboxypeptidase activity"/>
    <property type="evidence" value="ECO:0007669"/>
    <property type="project" value="InterPro"/>
</dbReference>
<dbReference type="InterPro" id="IPR050821">
    <property type="entry name" value="Cytosolic_carboxypeptidase"/>
</dbReference>
<dbReference type="STRING" id="564608.C1N3H5"/>
<keyword evidence="6" id="KW-1185">Reference proteome</keyword>
<dbReference type="GO" id="GO:0008270">
    <property type="term" value="F:zinc ion binding"/>
    <property type="evidence" value="ECO:0007669"/>
    <property type="project" value="InterPro"/>
</dbReference>
<dbReference type="InterPro" id="IPR040626">
    <property type="entry name" value="Pepdidase_M14_N"/>
</dbReference>
<dbReference type="PROSITE" id="PS52035">
    <property type="entry name" value="PEPTIDASE_M14"/>
    <property type="match status" value="1"/>
</dbReference>
<comment type="similarity">
    <text evidence="2 3">Belongs to the peptidase M14 family.</text>
</comment>
<dbReference type="Pfam" id="PF18027">
    <property type="entry name" value="Pepdidase_M14_N"/>
    <property type="match status" value="1"/>
</dbReference>
<feature type="non-terminal residue" evidence="5">
    <location>
        <position position="411"/>
    </location>
</feature>
<dbReference type="KEGG" id="mpp:MICPUCDRAFT_21490"/>
<dbReference type="SUPFAM" id="SSF53187">
    <property type="entry name" value="Zn-dependent exopeptidases"/>
    <property type="match status" value="1"/>
</dbReference>
<evidence type="ECO:0000313" key="6">
    <source>
        <dbReference type="Proteomes" id="UP000001876"/>
    </source>
</evidence>
<feature type="non-terminal residue" evidence="5">
    <location>
        <position position="1"/>
    </location>
</feature>
<dbReference type="Gene3D" id="2.60.40.3120">
    <property type="match status" value="1"/>
</dbReference>